<dbReference type="AlphaFoldDB" id="A0A4Q9PFP1"/>
<keyword evidence="1" id="KW-1133">Transmembrane helix</keyword>
<evidence type="ECO:0000313" key="2">
    <source>
        <dbReference type="EMBL" id="TBU53830.1"/>
    </source>
</evidence>
<evidence type="ECO:0000313" key="3">
    <source>
        <dbReference type="Proteomes" id="UP000292082"/>
    </source>
</evidence>
<evidence type="ECO:0000256" key="1">
    <source>
        <dbReference type="SAM" id="Phobius"/>
    </source>
</evidence>
<organism evidence="2 3">
    <name type="scientific">Dichomitus squalens</name>
    <dbReference type="NCBI Taxonomy" id="114155"/>
    <lineage>
        <taxon>Eukaryota</taxon>
        <taxon>Fungi</taxon>
        <taxon>Dikarya</taxon>
        <taxon>Basidiomycota</taxon>
        <taxon>Agaricomycotina</taxon>
        <taxon>Agaricomycetes</taxon>
        <taxon>Polyporales</taxon>
        <taxon>Polyporaceae</taxon>
        <taxon>Dichomitus</taxon>
    </lineage>
</organism>
<reference evidence="2 3" key="1">
    <citation type="submission" date="2019-01" db="EMBL/GenBank/DDBJ databases">
        <title>Draft genome sequences of three monokaryotic isolates of the white-rot basidiomycete fungus Dichomitus squalens.</title>
        <authorList>
            <consortium name="DOE Joint Genome Institute"/>
            <person name="Lopez S.C."/>
            <person name="Andreopoulos B."/>
            <person name="Pangilinan J."/>
            <person name="Lipzen A."/>
            <person name="Riley R."/>
            <person name="Ahrendt S."/>
            <person name="Ng V."/>
            <person name="Barry K."/>
            <person name="Daum C."/>
            <person name="Grigoriev I.V."/>
            <person name="Hilden K.S."/>
            <person name="Makela M.R."/>
            <person name="de Vries R.P."/>
        </authorList>
    </citation>
    <scope>NUCLEOTIDE SEQUENCE [LARGE SCALE GENOMIC DNA]</scope>
    <source>
        <strain evidence="2 3">CBS 464.89</strain>
    </source>
</reference>
<dbReference type="EMBL" id="ML145203">
    <property type="protein sequence ID" value="TBU53830.1"/>
    <property type="molecule type" value="Genomic_DNA"/>
</dbReference>
<protein>
    <submittedName>
        <fullName evidence="2">Uncharacterized protein</fullName>
    </submittedName>
</protein>
<dbReference type="Proteomes" id="UP000292082">
    <property type="component" value="Unassembled WGS sequence"/>
</dbReference>
<name>A0A4Q9PFP1_9APHY</name>
<keyword evidence="1" id="KW-0472">Membrane</keyword>
<feature type="transmembrane region" description="Helical" evidence="1">
    <location>
        <begin position="12"/>
        <end position="29"/>
    </location>
</feature>
<sequence length="181" mass="20248">MGGLPLRSPTHILMVFLSSLYGILVHQVYRYAGMYPSDLVVAEITVYATVFVPPVGKQTHLAELRVSRILETAHMAVSCQTWFLARRVYMFEARYRIWVMIAGFVSVRMFRALSIWSTGILTEATIASTIVDLQYTTNGFAACIPKTWFEACAAGLALCADIILTTVLILALHRSRIGVKW</sequence>
<accession>A0A4Q9PFP1</accession>
<keyword evidence="3" id="KW-1185">Reference proteome</keyword>
<keyword evidence="1" id="KW-0812">Transmembrane</keyword>
<feature type="transmembrane region" description="Helical" evidence="1">
    <location>
        <begin position="148"/>
        <end position="172"/>
    </location>
</feature>
<gene>
    <name evidence="2" type="ORF">BD310DRAFT_909245</name>
</gene>
<proteinExistence type="predicted"/>